<reference evidence="2 3" key="1">
    <citation type="submission" date="2023-03" db="EMBL/GenBank/DDBJ databases">
        <title>Muricauda XX sp. nov. and Muricauda XXX sp. nov., two novel species isolated from Okinawa Trough.</title>
        <authorList>
            <person name="Cao W."/>
            <person name="Deng X."/>
        </authorList>
    </citation>
    <scope>NUCLEOTIDE SEQUENCE [LARGE SCALE GENOMIC DNA]</scope>
    <source>
        <strain evidence="2 3">334s03</strain>
    </source>
</reference>
<dbReference type="EMBL" id="JARFVB010000027">
    <property type="protein sequence ID" value="MDF0718307.1"/>
    <property type="molecule type" value="Genomic_DNA"/>
</dbReference>
<dbReference type="InterPro" id="IPR008160">
    <property type="entry name" value="Collagen"/>
</dbReference>
<sequence length="248" mass="27068">MKSKIFFKCMLPMLCIAFNSCLVEDGEDGIDGIDGVDGKNGIDGIDGQHGQDGAEGPEGPQGESGEDGAGLEEMAQYGWISMNLNGTRPDDVAFEHSTEFKFAPVDATDFGDYNIVTATPMGDDTEYFFNFRRFYSSPDGTYNITYFDWEVTITNPGQDTEAVGLIETSLNNYGVVGDDNKYFILDDSYDSDGEGVSGMELTNVVFEPENRNHLSFSYSFSVDAANNGSGHELNVSGEVNVFLVELIE</sequence>
<dbReference type="Proteomes" id="UP001221366">
    <property type="component" value="Unassembled WGS sequence"/>
</dbReference>
<comment type="caution">
    <text evidence="2">The sequence shown here is derived from an EMBL/GenBank/DDBJ whole genome shotgun (WGS) entry which is preliminary data.</text>
</comment>
<dbReference type="Pfam" id="PF01391">
    <property type="entry name" value="Collagen"/>
    <property type="match status" value="1"/>
</dbReference>
<organism evidence="2 3">
    <name type="scientific">Flagellimonas yonaguniensis</name>
    <dbReference type="NCBI Taxonomy" id="3031325"/>
    <lineage>
        <taxon>Bacteria</taxon>
        <taxon>Pseudomonadati</taxon>
        <taxon>Bacteroidota</taxon>
        <taxon>Flavobacteriia</taxon>
        <taxon>Flavobacteriales</taxon>
        <taxon>Flavobacteriaceae</taxon>
        <taxon>Flagellimonas</taxon>
    </lineage>
</organism>
<feature type="region of interest" description="Disordered" evidence="1">
    <location>
        <begin position="34"/>
        <end position="69"/>
    </location>
</feature>
<evidence type="ECO:0000313" key="2">
    <source>
        <dbReference type="EMBL" id="MDF0718307.1"/>
    </source>
</evidence>
<proteinExistence type="predicted"/>
<name>A0ABT5Y4E0_9FLAO</name>
<accession>A0ABT5Y4E0</accession>
<evidence type="ECO:0008006" key="4">
    <source>
        <dbReference type="Google" id="ProtNLM"/>
    </source>
</evidence>
<evidence type="ECO:0000256" key="1">
    <source>
        <dbReference type="SAM" id="MobiDB-lite"/>
    </source>
</evidence>
<keyword evidence="3" id="KW-1185">Reference proteome</keyword>
<protein>
    <recommendedName>
        <fullName evidence="4">Collagen-like protein</fullName>
    </recommendedName>
</protein>
<dbReference type="RefSeq" id="WP_275617367.1">
    <property type="nucleotide sequence ID" value="NZ_JARFVB010000027.1"/>
</dbReference>
<gene>
    <name evidence="2" type="ORF">PY092_19260</name>
</gene>
<evidence type="ECO:0000313" key="3">
    <source>
        <dbReference type="Proteomes" id="UP001221366"/>
    </source>
</evidence>